<dbReference type="EMBL" id="SEYY01018622">
    <property type="protein sequence ID" value="KAB7499168.1"/>
    <property type="molecule type" value="Genomic_DNA"/>
</dbReference>
<protein>
    <submittedName>
        <fullName evidence="1">Uncharacterized protein</fullName>
    </submittedName>
</protein>
<dbReference type="Proteomes" id="UP000326759">
    <property type="component" value="Unassembled WGS sequence"/>
</dbReference>
<sequence length="101" mass="11314">MTIPQACVHFVIDVSCFHNGRANGARGTVVSLDLLSHNSVFTTVVSSSFLLIQLQKIIYWNYCTAQKYCKCYVINEFLSILIMNILDQGFSDFSSSQPPTL</sequence>
<evidence type="ECO:0000313" key="2">
    <source>
        <dbReference type="Proteomes" id="UP000326759"/>
    </source>
</evidence>
<keyword evidence="2" id="KW-1185">Reference proteome</keyword>
<accession>A0A5N5SZ26</accession>
<gene>
    <name evidence="1" type="ORF">Anas_08896</name>
</gene>
<comment type="caution">
    <text evidence="1">The sequence shown here is derived from an EMBL/GenBank/DDBJ whole genome shotgun (WGS) entry which is preliminary data.</text>
</comment>
<reference evidence="1 2" key="1">
    <citation type="journal article" date="2019" name="PLoS Biol.">
        <title>Sex chromosomes control vertical transmission of feminizing Wolbachia symbionts in an isopod.</title>
        <authorList>
            <person name="Becking T."/>
            <person name="Chebbi M.A."/>
            <person name="Giraud I."/>
            <person name="Moumen B."/>
            <person name="Laverre T."/>
            <person name="Caubet Y."/>
            <person name="Peccoud J."/>
            <person name="Gilbert C."/>
            <person name="Cordaux R."/>
        </authorList>
    </citation>
    <scope>NUCLEOTIDE SEQUENCE [LARGE SCALE GENOMIC DNA]</scope>
    <source>
        <strain evidence="1">ANa2</strain>
        <tissue evidence="1">Whole body excluding digestive tract and cuticle</tissue>
    </source>
</reference>
<dbReference type="AlphaFoldDB" id="A0A5N5SZ26"/>
<name>A0A5N5SZ26_9CRUS</name>
<evidence type="ECO:0000313" key="1">
    <source>
        <dbReference type="EMBL" id="KAB7499168.1"/>
    </source>
</evidence>
<proteinExistence type="predicted"/>
<organism evidence="1 2">
    <name type="scientific">Armadillidium nasatum</name>
    <dbReference type="NCBI Taxonomy" id="96803"/>
    <lineage>
        <taxon>Eukaryota</taxon>
        <taxon>Metazoa</taxon>
        <taxon>Ecdysozoa</taxon>
        <taxon>Arthropoda</taxon>
        <taxon>Crustacea</taxon>
        <taxon>Multicrustacea</taxon>
        <taxon>Malacostraca</taxon>
        <taxon>Eumalacostraca</taxon>
        <taxon>Peracarida</taxon>
        <taxon>Isopoda</taxon>
        <taxon>Oniscidea</taxon>
        <taxon>Crinocheta</taxon>
        <taxon>Armadillidiidae</taxon>
        <taxon>Armadillidium</taxon>
    </lineage>
</organism>